<dbReference type="EMBL" id="JBBPBM010001588">
    <property type="protein sequence ID" value="KAK8483228.1"/>
    <property type="molecule type" value="Genomic_DNA"/>
</dbReference>
<evidence type="ECO:0000313" key="2">
    <source>
        <dbReference type="EMBL" id="KAK8483228.1"/>
    </source>
</evidence>
<evidence type="ECO:0000313" key="3">
    <source>
        <dbReference type="Proteomes" id="UP001472677"/>
    </source>
</evidence>
<sequence>MMLMVAAAEWWLQNKQGWNALHEAICNREEAIAMIIIRHDPPSVSAKPRMLLSQRFQRSEYRFLSPSSKNYSRGTSSSHPLQARCKVRKPHGDTSKSNRFILLSVDKGTVPTLELIQSQLQQD</sequence>
<protein>
    <submittedName>
        <fullName evidence="2">Uncharacterized protein</fullName>
    </submittedName>
</protein>
<proteinExistence type="predicted"/>
<keyword evidence="3" id="KW-1185">Reference proteome</keyword>
<dbReference type="PANTHER" id="PTHR12447">
    <property type="entry name" value="ANKYRIN REPEAT DOMAIN-CONTAINING PROTEIN 13"/>
    <property type="match status" value="1"/>
</dbReference>
<comment type="caution">
    <text evidence="2">The sequence shown here is derived from an EMBL/GenBank/DDBJ whole genome shotgun (WGS) entry which is preliminary data.</text>
</comment>
<dbReference type="PANTHER" id="PTHR12447:SF35">
    <property type="entry name" value="ANKYRIN REPEAT FAMILY PROTEIN"/>
    <property type="match status" value="1"/>
</dbReference>
<feature type="compositionally biased region" description="Polar residues" evidence="1">
    <location>
        <begin position="65"/>
        <end position="80"/>
    </location>
</feature>
<organism evidence="2 3">
    <name type="scientific">Hibiscus sabdariffa</name>
    <name type="common">roselle</name>
    <dbReference type="NCBI Taxonomy" id="183260"/>
    <lineage>
        <taxon>Eukaryota</taxon>
        <taxon>Viridiplantae</taxon>
        <taxon>Streptophyta</taxon>
        <taxon>Embryophyta</taxon>
        <taxon>Tracheophyta</taxon>
        <taxon>Spermatophyta</taxon>
        <taxon>Magnoliopsida</taxon>
        <taxon>eudicotyledons</taxon>
        <taxon>Gunneridae</taxon>
        <taxon>Pentapetalae</taxon>
        <taxon>rosids</taxon>
        <taxon>malvids</taxon>
        <taxon>Malvales</taxon>
        <taxon>Malvaceae</taxon>
        <taxon>Malvoideae</taxon>
        <taxon>Hibiscus</taxon>
    </lineage>
</organism>
<gene>
    <name evidence="2" type="ORF">V6N12_073019</name>
</gene>
<feature type="region of interest" description="Disordered" evidence="1">
    <location>
        <begin position="64"/>
        <end position="95"/>
    </location>
</feature>
<dbReference type="Proteomes" id="UP001472677">
    <property type="component" value="Unassembled WGS sequence"/>
</dbReference>
<name>A0ABR1ZR91_9ROSI</name>
<dbReference type="InterPro" id="IPR021832">
    <property type="entry name" value="ANKRD13"/>
</dbReference>
<evidence type="ECO:0000256" key="1">
    <source>
        <dbReference type="SAM" id="MobiDB-lite"/>
    </source>
</evidence>
<reference evidence="2 3" key="1">
    <citation type="journal article" date="2024" name="G3 (Bethesda)">
        <title>Genome assembly of Hibiscus sabdariffa L. provides insights into metabolisms of medicinal natural products.</title>
        <authorList>
            <person name="Kim T."/>
        </authorList>
    </citation>
    <scope>NUCLEOTIDE SEQUENCE [LARGE SCALE GENOMIC DNA]</scope>
    <source>
        <strain evidence="2">TK-2024</strain>
        <tissue evidence="2">Old leaves</tissue>
    </source>
</reference>
<accession>A0ABR1ZR91</accession>